<evidence type="ECO:0000256" key="13">
    <source>
        <dbReference type="ARBA" id="ARBA00023125"/>
    </source>
</evidence>
<dbReference type="InterPro" id="IPR006555">
    <property type="entry name" value="ATP-dep_Helicase_C"/>
</dbReference>
<evidence type="ECO:0000256" key="15">
    <source>
        <dbReference type="ARBA" id="ARBA00023242"/>
    </source>
</evidence>
<keyword evidence="9 25" id="KW-0347">Helicase</keyword>
<comment type="cofactor">
    <cofactor evidence="1">
        <name>[4Fe-4S] cluster</name>
        <dbReference type="ChEBI" id="CHEBI:49883"/>
    </cofactor>
</comment>
<evidence type="ECO:0000256" key="5">
    <source>
        <dbReference type="ARBA" id="ARBA00017386"/>
    </source>
</evidence>
<dbReference type="CDD" id="cd18788">
    <property type="entry name" value="SF2_C_XPD"/>
    <property type="match status" value="1"/>
</dbReference>
<proteinExistence type="inferred from homology"/>
<dbReference type="InterPro" id="IPR027417">
    <property type="entry name" value="P-loop_NTPase"/>
</dbReference>
<dbReference type="PANTHER" id="PTHR11472">
    <property type="entry name" value="DNA REPAIR DEAD HELICASE RAD3/XP-D SUBFAMILY MEMBER"/>
    <property type="match status" value="1"/>
</dbReference>
<dbReference type="InterPro" id="IPR014013">
    <property type="entry name" value="Helic_SF1/SF2_ATP-bd_DinG/Rad3"/>
</dbReference>
<dbReference type="FunFam" id="3.40.50.300:FF:002774">
    <property type="entry name" value="ATP-dependent DNA helicase chl1"/>
    <property type="match status" value="1"/>
</dbReference>
<dbReference type="GO" id="GO:0007064">
    <property type="term" value="P:mitotic sister chromatid cohesion"/>
    <property type="evidence" value="ECO:0007669"/>
    <property type="project" value="EnsemblFungi"/>
</dbReference>
<dbReference type="InterPro" id="IPR006554">
    <property type="entry name" value="Helicase-like_DEXD_c2"/>
</dbReference>
<dbReference type="InterPro" id="IPR013020">
    <property type="entry name" value="Rad3/Chl1-like"/>
</dbReference>
<evidence type="ECO:0000256" key="10">
    <source>
        <dbReference type="ARBA" id="ARBA00022840"/>
    </source>
</evidence>
<sequence>MASNEAAPLNLLDAESANFNHPFKPYDIQLQFMKDLYTCIENGNVGIFESPTAENDEPAWMLEASRREKRRSALERRRLLEERLARVRAEEAREKEAFENRNSVQAKRRRTDKRDKQADSGAEAEFEPEDYESDDGLQSASRNAPSKSGEILSAETLALLEKLGAPIGSTEELEADSEVQIFYTSRTHSQLTQFAHELRRVQLPPSIQIEEEGNASVVHEPKESLRHVPLGSRKQLCIYKPVSSLRHLTAINERCLELQRPGTPAEQRCPYIPSERNTSLVNDFRDLTLAKVRDIEDIATIGEKIGICPYYASRSVVPYSEIITLPYPLLLQRSARDALDLQLKDQVIIIDEAHNLIDAISNLFSVQISQSQLLMALDQLTAYARKYQKRLAGRNRVYITQVIRLVQSISQFTQKISNQQYPADGVCNPSDLMTGRGVDQINPHKLSRYLQESKLARKVDGFIDHVKKQNAADASSCPVKSTSPVLFQLHSFLLPLMNPSKEGKLFFEKSSDDVILKYMLLDPTNHFREIVEDARSVILAGGTMSPMGDYRDYLFSYLPQEKLMTFSFGHVIPPENLIATVLPQGSGGSPFEFTFDKRNSERLIVDLGVTIARLCRHIPDGVVVFFPSYDYINRVLAVWTNCSAPGLSDQKILSYIETCKPVFHEPQDRSGAAPTEDVLTSYTRSIFQGKGALLLSVMGGKLSEGINFSDRLGRGVIVVGLPFPNIHSAIWKAKIEHIEQNAYEKCEIPNADENTRRAHAKSAGREFYENACLRTVNQCIGRAIRHQNDYAAIVMLDRRYETKRIQDKLPQWIRKTIVSRGRFLETTQDLVRFFKAKT</sequence>
<evidence type="ECO:0000256" key="18">
    <source>
        <dbReference type="ARBA" id="ARBA00044969"/>
    </source>
</evidence>
<dbReference type="AlphaFoldDB" id="A0A166NLX5"/>
<keyword evidence="15" id="KW-0539">Nucleus</keyword>
<keyword evidence="13" id="KW-0238">DNA-binding</keyword>
<evidence type="ECO:0000256" key="11">
    <source>
        <dbReference type="ARBA" id="ARBA00023004"/>
    </source>
</evidence>
<keyword evidence="6" id="KW-0479">Metal-binding</keyword>
<dbReference type="PANTHER" id="PTHR11472:SF41">
    <property type="entry name" value="ATP-DEPENDENT DNA HELICASE DDX11-RELATED"/>
    <property type="match status" value="1"/>
</dbReference>
<dbReference type="SMART" id="SM00491">
    <property type="entry name" value="HELICc2"/>
    <property type="match status" value="1"/>
</dbReference>
<dbReference type="Gene3D" id="3.40.50.300">
    <property type="entry name" value="P-loop containing nucleotide triphosphate hydrolases"/>
    <property type="match status" value="2"/>
</dbReference>
<evidence type="ECO:0000256" key="21">
    <source>
        <dbReference type="ARBA" id="ARBA00045702"/>
    </source>
</evidence>
<dbReference type="OrthoDB" id="267079at2759"/>
<dbReference type="InterPro" id="IPR045028">
    <property type="entry name" value="DinG/Rad3-like"/>
</dbReference>
<feature type="compositionally biased region" description="Acidic residues" evidence="23">
    <location>
        <begin position="122"/>
        <end position="135"/>
    </location>
</feature>
<dbReference type="GO" id="GO:0005634">
    <property type="term" value="C:nucleus"/>
    <property type="evidence" value="ECO:0007669"/>
    <property type="project" value="UniProtKB-SubCell"/>
</dbReference>
<evidence type="ECO:0000256" key="7">
    <source>
        <dbReference type="ARBA" id="ARBA00022741"/>
    </source>
</evidence>
<keyword evidence="11" id="KW-0408">Iron</keyword>
<comment type="catalytic activity">
    <reaction evidence="22">
        <text>ATP + H2O = ADP + phosphate + H(+)</text>
        <dbReference type="Rhea" id="RHEA:13065"/>
        <dbReference type="ChEBI" id="CHEBI:15377"/>
        <dbReference type="ChEBI" id="CHEBI:15378"/>
        <dbReference type="ChEBI" id="CHEBI:30616"/>
        <dbReference type="ChEBI" id="CHEBI:43474"/>
        <dbReference type="ChEBI" id="CHEBI:456216"/>
        <dbReference type="EC" id="5.6.2.3"/>
    </reaction>
</comment>
<gene>
    <name evidence="25" type="ORF">AAP_03561</name>
</gene>
<reference evidence="25 26" key="1">
    <citation type="journal article" date="2016" name="Genome Biol. Evol.">
        <title>Divergent and convergent evolution of fungal pathogenicity.</title>
        <authorList>
            <person name="Shang Y."/>
            <person name="Xiao G."/>
            <person name="Zheng P."/>
            <person name="Cen K."/>
            <person name="Zhan S."/>
            <person name="Wang C."/>
        </authorList>
    </citation>
    <scope>NUCLEOTIDE SEQUENCE [LARGE SCALE GENOMIC DNA]</scope>
    <source>
        <strain evidence="25 26">ARSEF 7405</strain>
    </source>
</reference>
<dbReference type="Proteomes" id="UP000242877">
    <property type="component" value="Unassembled WGS sequence"/>
</dbReference>
<evidence type="ECO:0000256" key="2">
    <source>
        <dbReference type="ARBA" id="ARBA00004123"/>
    </source>
</evidence>
<accession>A0A166NLX5</accession>
<dbReference type="EC" id="5.6.2.3" evidence="18"/>
<evidence type="ECO:0000256" key="23">
    <source>
        <dbReference type="SAM" id="MobiDB-lite"/>
    </source>
</evidence>
<dbReference type="Pfam" id="PF06733">
    <property type="entry name" value="DEAD_2"/>
    <property type="match status" value="1"/>
</dbReference>
<evidence type="ECO:0000256" key="12">
    <source>
        <dbReference type="ARBA" id="ARBA00023014"/>
    </source>
</evidence>
<comment type="subcellular location">
    <subcellularLocation>
        <location evidence="2">Nucleus</location>
    </subcellularLocation>
</comment>
<keyword evidence="7" id="KW-0547">Nucleotide-binding</keyword>
<dbReference type="PROSITE" id="PS51193">
    <property type="entry name" value="HELICASE_ATP_BIND_2"/>
    <property type="match status" value="1"/>
</dbReference>
<organism evidence="25 26">
    <name type="scientific">Ascosphaera apis ARSEF 7405</name>
    <dbReference type="NCBI Taxonomy" id="392613"/>
    <lineage>
        <taxon>Eukaryota</taxon>
        <taxon>Fungi</taxon>
        <taxon>Dikarya</taxon>
        <taxon>Ascomycota</taxon>
        <taxon>Pezizomycotina</taxon>
        <taxon>Eurotiomycetes</taxon>
        <taxon>Eurotiomycetidae</taxon>
        <taxon>Onygenales</taxon>
        <taxon>Ascosphaeraceae</taxon>
        <taxon>Ascosphaera</taxon>
    </lineage>
</organism>
<comment type="caution">
    <text evidence="25">The sequence shown here is derived from an EMBL/GenBank/DDBJ whole genome shotgun (WGS) entry which is preliminary data.</text>
</comment>
<evidence type="ECO:0000256" key="8">
    <source>
        <dbReference type="ARBA" id="ARBA00022801"/>
    </source>
</evidence>
<evidence type="ECO:0000256" key="16">
    <source>
        <dbReference type="ARBA" id="ARBA00023306"/>
    </source>
</evidence>
<dbReference type="GO" id="GO:0034085">
    <property type="term" value="P:establishment of sister chromatid cohesion"/>
    <property type="evidence" value="ECO:0007669"/>
    <property type="project" value="EnsemblFungi"/>
</dbReference>
<evidence type="ECO:0000256" key="20">
    <source>
        <dbReference type="ARBA" id="ARBA00045008"/>
    </source>
</evidence>
<evidence type="ECO:0000313" key="25">
    <source>
        <dbReference type="EMBL" id="KZZ90920.1"/>
    </source>
</evidence>
<evidence type="ECO:0000256" key="17">
    <source>
        <dbReference type="ARBA" id="ARBA00029709"/>
    </source>
</evidence>
<evidence type="ECO:0000256" key="3">
    <source>
        <dbReference type="ARBA" id="ARBA00008435"/>
    </source>
</evidence>
<dbReference type="EMBL" id="AZGZ01000015">
    <property type="protein sequence ID" value="KZZ90920.1"/>
    <property type="molecule type" value="Genomic_DNA"/>
</dbReference>
<evidence type="ECO:0000256" key="6">
    <source>
        <dbReference type="ARBA" id="ARBA00022723"/>
    </source>
</evidence>
<dbReference type="GO" id="GO:0045005">
    <property type="term" value="P:DNA-templated DNA replication maintenance of fidelity"/>
    <property type="evidence" value="ECO:0007669"/>
    <property type="project" value="EnsemblFungi"/>
</dbReference>
<evidence type="ECO:0000259" key="24">
    <source>
        <dbReference type="PROSITE" id="PS51193"/>
    </source>
</evidence>
<evidence type="ECO:0000256" key="9">
    <source>
        <dbReference type="ARBA" id="ARBA00022806"/>
    </source>
</evidence>
<comment type="similarity">
    <text evidence="3">Belongs to the DEAD box helicase family. DEAH subfamily. DDX11/CHL1 sub-subfamily.</text>
</comment>
<evidence type="ECO:0000256" key="19">
    <source>
        <dbReference type="ARBA" id="ARBA00044998"/>
    </source>
</evidence>
<comment type="function">
    <text evidence="21">ATP-dependent DNA helicase important for chromosome transmission and normal cell cycle progression in G(2)/M. May have a role in changing DNA topology to allow the loading of proteins involved in maintaining sister chromatid cohesion in the vicinity of the centromeres. Has a specific role in chromosome segregation during meiosis II.</text>
</comment>
<dbReference type="GO" id="GO:0046872">
    <property type="term" value="F:metal ion binding"/>
    <property type="evidence" value="ECO:0007669"/>
    <property type="project" value="UniProtKB-KW"/>
</dbReference>
<keyword evidence="12" id="KW-0411">Iron-sulfur</keyword>
<evidence type="ECO:0000256" key="4">
    <source>
        <dbReference type="ARBA" id="ARBA00016387"/>
    </source>
</evidence>
<dbReference type="GO" id="GO:0005524">
    <property type="term" value="F:ATP binding"/>
    <property type="evidence" value="ECO:0007669"/>
    <property type="project" value="UniProtKB-KW"/>
</dbReference>
<feature type="domain" description="Helicase ATP-binding" evidence="24">
    <location>
        <begin position="15"/>
        <end position="407"/>
    </location>
</feature>
<keyword evidence="8" id="KW-0378">Hydrolase</keyword>
<evidence type="ECO:0000256" key="22">
    <source>
        <dbReference type="ARBA" id="ARBA00048954"/>
    </source>
</evidence>
<dbReference type="SMART" id="SM00488">
    <property type="entry name" value="DEXDc2"/>
    <property type="match status" value="1"/>
</dbReference>
<dbReference type="GO" id="GO:0003677">
    <property type="term" value="F:DNA binding"/>
    <property type="evidence" value="ECO:0007669"/>
    <property type="project" value="UniProtKB-KW"/>
</dbReference>
<dbReference type="GO" id="GO:0043139">
    <property type="term" value="F:5'-3' DNA helicase activity"/>
    <property type="evidence" value="ECO:0007669"/>
    <property type="project" value="UniProtKB-EC"/>
</dbReference>
<keyword evidence="16" id="KW-0131">Cell cycle</keyword>
<keyword evidence="26" id="KW-1185">Reference proteome</keyword>
<evidence type="ECO:0000313" key="26">
    <source>
        <dbReference type="Proteomes" id="UP000242877"/>
    </source>
</evidence>
<dbReference type="GO" id="GO:0051536">
    <property type="term" value="F:iron-sulfur cluster binding"/>
    <property type="evidence" value="ECO:0007669"/>
    <property type="project" value="UniProtKB-KW"/>
</dbReference>
<feature type="region of interest" description="Disordered" evidence="23">
    <location>
        <begin position="91"/>
        <end position="148"/>
    </location>
</feature>
<evidence type="ECO:0000256" key="14">
    <source>
        <dbReference type="ARBA" id="ARBA00023235"/>
    </source>
</evidence>
<dbReference type="GO" id="GO:0036297">
    <property type="term" value="P:interstrand cross-link repair"/>
    <property type="evidence" value="ECO:0007669"/>
    <property type="project" value="EnsemblFungi"/>
</dbReference>
<dbReference type="GO" id="GO:0031571">
    <property type="term" value="P:mitotic G1 DNA damage checkpoint signaling"/>
    <property type="evidence" value="ECO:0007669"/>
    <property type="project" value="EnsemblFungi"/>
</dbReference>
<dbReference type="InterPro" id="IPR010614">
    <property type="entry name" value="RAD3-like_helicase_DEAD"/>
</dbReference>
<protein>
    <recommendedName>
        <fullName evidence="5">ATP-dependent DNA helicase CHL1</fullName>
        <ecNumber evidence="18">5.6.2.3</ecNumber>
    </recommendedName>
    <alternativeName>
        <fullName evidence="4">ATP-dependent DNA helicase chl1</fullName>
    </alternativeName>
    <alternativeName>
        <fullName evidence="17">Chromosome loss protein 1</fullName>
    </alternativeName>
    <alternativeName>
        <fullName evidence="19 20">DNA 5'-3' helicase CHL1</fullName>
    </alternativeName>
</protein>
<keyword evidence="14" id="KW-0413">Isomerase</keyword>
<feature type="compositionally biased region" description="Polar residues" evidence="23">
    <location>
        <begin position="136"/>
        <end position="146"/>
    </location>
</feature>
<dbReference type="VEuPathDB" id="FungiDB:AAP_03561"/>
<dbReference type="GO" id="GO:0035861">
    <property type="term" value="C:site of double-strand break"/>
    <property type="evidence" value="ECO:0007669"/>
    <property type="project" value="EnsemblFungi"/>
</dbReference>
<dbReference type="GO" id="GO:0016818">
    <property type="term" value="F:hydrolase activity, acting on acid anhydrides, in phosphorus-containing anhydrides"/>
    <property type="evidence" value="ECO:0007669"/>
    <property type="project" value="InterPro"/>
</dbReference>
<dbReference type="FunFam" id="3.40.50.300:FF:001372">
    <property type="entry name" value="ATP-dependent DNA helicase chl1"/>
    <property type="match status" value="1"/>
</dbReference>
<name>A0A166NLX5_9EURO</name>
<dbReference type="Pfam" id="PF13307">
    <property type="entry name" value="Helicase_C_2"/>
    <property type="match status" value="1"/>
</dbReference>
<evidence type="ECO:0000256" key="1">
    <source>
        <dbReference type="ARBA" id="ARBA00001966"/>
    </source>
</evidence>
<keyword evidence="10" id="KW-0067">ATP-binding</keyword>
<dbReference type="NCBIfam" id="TIGR00604">
    <property type="entry name" value="rad3"/>
    <property type="match status" value="1"/>
</dbReference>
<dbReference type="GO" id="GO:0000785">
    <property type="term" value="C:chromatin"/>
    <property type="evidence" value="ECO:0007669"/>
    <property type="project" value="EnsemblFungi"/>
</dbReference>